<protein>
    <submittedName>
        <fullName evidence="1">Uncharacterized protein</fullName>
    </submittedName>
</protein>
<name>A0ACB7PR59_9PEZI</name>
<comment type="caution">
    <text evidence="1">The sequence shown here is derived from an EMBL/GenBank/DDBJ whole genome shotgun (WGS) entry which is preliminary data.</text>
</comment>
<dbReference type="Proteomes" id="UP000724584">
    <property type="component" value="Unassembled WGS sequence"/>
</dbReference>
<keyword evidence="2" id="KW-1185">Reference proteome</keyword>
<accession>A0ACB7PR59</accession>
<organism evidence="1 2">
    <name type="scientific">Chaetomium tenue</name>
    <dbReference type="NCBI Taxonomy" id="1854479"/>
    <lineage>
        <taxon>Eukaryota</taxon>
        <taxon>Fungi</taxon>
        <taxon>Dikarya</taxon>
        <taxon>Ascomycota</taxon>
        <taxon>Pezizomycotina</taxon>
        <taxon>Sordariomycetes</taxon>
        <taxon>Sordariomycetidae</taxon>
        <taxon>Sordariales</taxon>
        <taxon>Chaetomiaceae</taxon>
        <taxon>Chaetomium</taxon>
    </lineage>
</organism>
<dbReference type="EMBL" id="JAGIZQ010000001">
    <property type="protein sequence ID" value="KAH6651419.1"/>
    <property type="molecule type" value="Genomic_DNA"/>
</dbReference>
<evidence type="ECO:0000313" key="1">
    <source>
        <dbReference type="EMBL" id="KAH6651419.1"/>
    </source>
</evidence>
<evidence type="ECO:0000313" key="2">
    <source>
        <dbReference type="Proteomes" id="UP000724584"/>
    </source>
</evidence>
<proteinExistence type="predicted"/>
<sequence>MLPQRLPAQDLPAPETVKLTTLLLQSQPIPDLVQKYIKYAHDFPTYEEQARGTVQVWGRGETGPSHSPTLSDSGDISLDPDADFSEAAVQKYIKSYVENIQNMYPLLTPSELRAMPSPKGESIESALTLLVLALGKICLHPRIPDVMPLEKGSLQGGSARRNMDVIPGLDYFACASRILGGQLAADSLTHIQVDLLAGLYYGQLVRPIESYAFVRRASHKLQQVMRRWAHERTGSNEHAGGHEHTGRSTTKNAILFAFGTCLDLESDLVAELRLPPSGLSAYQSPACFPDIALAEQQGFDKRVLESFCAHWCLREAVAQICSSIYTSQGLAPYIHVPDANAVQYAQTALGNCNIPSECSPVEAARLRDRYWGGQAMIYRPFINLILKHDHNLAISPQVIQYAGQGVQALVESTRAFHNLGKRFIISSIFRTAHTQWCNLVTLSAVIRNTTLRPFVDDDLLRKLFSWTIDFFKIIALPTSALFIDLRILESLQHNLWGNSGREKETPDA</sequence>
<reference evidence="1 2" key="1">
    <citation type="journal article" date="2021" name="Nat. Commun.">
        <title>Genetic determinants of endophytism in the Arabidopsis root mycobiome.</title>
        <authorList>
            <person name="Mesny F."/>
            <person name="Miyauchi S."/>
            <person name="Thiergart T."/>
            <person name="Pickel B."/>
            <person name="Atanasova L."/>
            <person name="Karlsson M."/>
            <person name="Huettel B."/>
            <person name="Barry K.W."/>
            <person name="Haridas S."/>
            <person name="Chen C."/>
            <person name="Bauer D."/>
            <person name="Andreopoulos W."/>
            <person name="Pangilinan J."/>
            <person name="LaButti K."/>
            <person name="Riley R."/>
            <person name="Lipzen A."/>
            <person name="Clum A."/>
            <person name="Drula E."/>
            <person name="Henrissat B."/>
            <person name="Kohler A."/>
            <person name="Grigoriev I.V."/>
            <person name="Martin F.M."/>
            <person name="Hacquard S."/>
        </authorList>
    </citation>
    <scope>NUCLEOTIDE SEQUENCE [LARGE SCALE GENOMIC DNA]</scope>
    <source>
        <strain evidence="1 2">MPI-SDFR-AT-0079</strain>
    </source>
</reference>
<gene>
    <name evidence="1" type="ORF">F5144DRAFT_85374</name>
</gene>